<dbReference type="GO" id="GO:0003954">
    <property type="term" value="F:NADH dehydrogenase activity"/>
    <property type="evidence" value="ECO:0007669"/>
    <property type="project" value="TreeGrafter"/>
</dbReference>
<dbReference type="GO" id="GO:0048039">
    <property type="term" value="F:ubiquinone binding"/>
    <property type="evidence" value="ECO:0007669"/>
    <property type="project" value="TreeGrafter"/>
</dbReference>
<dbReference type="PRINTS" id="PR01437">
    <property type="entry name" value="NUOXDRDTASE4"/>
</dbReference>
<feature type="transmembrane region" description="Helical" evidence="8">
    <location>
        <begin position="159"/>
        <end position="177"/>
    </location>
</feature>
<dbReference type="InterPro" id="IPR003918">
    <property type="entry name" value="NADH_UbQ_OxRdtase"/>
</dbReference>
<dbReference type="PANTHER" id="PTHR43507">
    <property type="entry name" value="NADH-UBIQUINONE OXIDOREDUCTASE CHAIN 4"/>
    <property type="match status" value="1"/>
</dbReference>
<keyword evidence="4 8" id="KW-1133">Transmembrane helix</keyword>
<evidence type="ECO:0000256" key="2">
    <source>
        <dbReference type="ARBA" id="ARBA00009025"/>
    </source>
</evidence>
<accession>A0A4U6QEX3</accession>
<dbReference type="GO" id="GO:0016020">
    <property type="term" value="C:membrane"/>
    <property type="evidence" value="ECO:0007669"/>
    <property type="project" value="UniProtKB-SubCell"/>
</dbReference>
<dbReference type="Pfam" id="PF00361">
    <property type="entry name" value="Proton_antipo_M"/>
    <property type="match status" value="1"/>
</dbReference>
<dbReference type="GO" id="GO:0042773">
    <property type="term" value="P:ATP synthesis coupled electron transport"/>
    <property type="evidence" value="ECO:0007669"/>
    <property type="project" value="InterPro"/>
</dbReference>
<evidence type="ECO:0000256" key="4">
    <source>
        <dbReference type="ARBA" id="ARBA00022989"/>
    </source>
</evidence>
<protein>
    <submittedName>
        <fullName evidence="10">NADH-quinone oxidoreductase subunit M</fullName>
    </submittedName>
</protein>
<feature type="region of interest" description="Disordered" evidence="7">
    <location>
        <begin position="507"/>
        <end position="568"/>
    </location>
</feature>
<gene>
    <name evidence="10" type="ORF">FDO65_13820</name>
</gene>
<evidence type="ECO:0000313" key="11">
    <source>
        <dbReference type="Proteomes" id="UP000306985"/>
    </source>
</evidence>
<feature type="transmembrane region" description="Helical" evidence="8">
    <location>
        <begin position="114"/>
        <end position="147"/>
    </location>
</feature>
<feature type="domain" description="NADH:quinone oxidoreductase/Mrp antiporter transmembrane" evidence="9">
    <location>
        <begin position="179"/>
        <end position="475"/>
    </location>
</feature>
<feature type="region of interest" description="Disordered" evidence="7">
    <location>
        <begin position="621"/>
        <end position="644"/>
    </location>
</feature>
<feature type="transmembrane region" description="Helical" evidence="8">
    <location>
        <begin position="215"/>
        <end position="236"/>
    </location>
</feature>
<evidence type="ECO:0000256" key="7">
    <source>
        <dbReference type="SAM" id="MobiDB-lite"/>
    </source>
</evidence>
<name>A0A4U6QEX3_9ACTN</name>
<dbReference type="InterPro" id="IPR001750">
    <property type="entry name" value="ND/Mrp_TM"/>
</dbReference>
<dbReference type="InterPro" id="IPR010227">
    <property type="entry name" value="NADH_Q_OxRdtase_chainM/4"/>
</dbReference>
<evidence type="ECO:0000256" key="1">
    <source>
        <dbReference type="ARBA" id="ARBA00004127"/>
    </source>
</evidence>
<dbReference type="GO" id="GO:0008137">
    <property type="term" value="F:NADH dehydrogenase (ubiquinone) activity"/>
    <property type="evidence" value="ECO:0007669"/>
    <property type="project" value="InterPro"/>
</dbReference>
<keyword evidence="5 8" id="KW-0472">Membrane</keyword>
<evidence type="ECO:0000259" key="9">
    <source>
        <dbReference type="Pfam" id="PF00361"/>
    </source>
</evidence>
<comment type="similarity">
    <text evidence="2">Belongs to the complex I subunit 4 family.</text>
</comment>
<feature type="transmembrane region" description="Helical" evidence="8">
    <location>
        <begin position="183"/>
        <end position="203"/>
    </location>
</feature>
<keyword evidence="11" id="KW-1185">Reference proteome</keyword>
<feature type="transmembrane region" description="Helical" evidence="8">
    <location>
        <begin position="358"/>
        <end position="379"/>
    </location>
</feature>
<dbReference type="AlphaFoldDB" id="A0A4U6QEX3"/>
<comment type="caution">
    <text evidence="10">The sequence shown here is derived from an EMBL/GenBank/DDBJ whole genome shotgun (WGS) entry which is preliminary data.</text>
</comment>
<feature type="compositionally biased region" description="Acidic residues" evidence="7">
    <location>
        <begin position="545"/>
        <end position="554"/>
    </location>
</feature>
<feature type="transmembrane region" description="Helical" evidence="8">
    <location>
        <begin position="330"/>
        <end position="351"/>
    </location>
</feature>
<feature type="transmembrane region" description="Helical" evidence="8">
    <location>
        <begin position="385"/>
        <end position="408"/>
    </location>
</feature>
<evidence type="ECO:0000256" key="5">
    <source>
        <dbReference type="ARBA" id="ARBA00023136"/>
    </source>
</evidence>
<sequence length="644" mass="67097">MAALAERLRPVLRPVHVRRDPRRPAPAAAGEVLVNSLLLPLLIALPVLGAIALAGMSGAPVRSIKLVALAFSFAELAAAIWLWIAYRSEMSSAAASVGGAGASPPFGQTFLFDWIPFFGISFSLGVDGISLTMIALIAVLMPIVLGASWEEKLPAGRTIGGYFALLLVLQGAMVGVFASTNVFVFYVMFEVMLIPMYFLIGAFGGVRRAYAATKFFLYSLLGGLLMLASVIGLYVASAKVLPTGGTFDWVTLRSIAGQIPESTQMWIFAGFAIAFAIKAPLVPLHTWLPDAGAEAPVGAGTLLVGVLDKVGTFGFLRICLPLLPAASAKLAWVIILLAVLGIVYGAIVAAGQSDMKRFVTFTSIAHFGFIALGVFAFTTQSIAGAALYMVNHGVATGLLFITVGMLVARGGSRQIADYGGVWKVTPLLGGAFLVAALATIAIPGTNSFVSEFMVLLGTFTVQPAWAVVATIGIVLAAVYMLWVFQRTMTGPVRGAALLGARPDGGFGLPRSSGRPGPIGALTPADERGAGGTALAERPVGLTDPDPVESPDPEADADHGSGQVSGRLGPARLAQIRQRIGGDLTPREIAVVTPLIALIVFLGVYPQPVLDVINPTAERTVVDSGHIDPQPPFGTPSGTAEEGTR</sequence>
<dbReference type="OrthoDB" id="9768329at2"/>
<proteinExistence type="inferred from homology"/>
<dbReference type="NCBIfam" id="TIGR01972">
    <property type="entry name" value="NDH_I_M"/>
    <property type="match status" value="1"/>
</dbReference>
<keyword evidence="3 6" id="KW-0812">Transmembrane</keyword>
<evidence type="ECO:0000256" key="8">
    <source>
        <dbReference type="SAM" id="Phobius"/>
    </source>
</evidence>
<comment type="subcellular location">
    <subcellularLocation>
        <location evidence="1">Endomembrane system</location>
        <topology evidence="1">Multi-pass membrane protein</topology>
    </subcellularLocation>
    <subcellularLocation>
        <location evidence="6">Membrane</location>
        <topology evidence="6">Multi-pass membrane protein</topology>
    </subcellularLocation>
</comment>
<dbReference type="PANTHER" id="PTHR43507:SF1">
    <property type="entry name" value="NADH-UBIQUINONE OXIDOREDUCTASE CHAIN 4"/>
    <property type="match status" value="1"/>
</dbReference>
<feature type="transmembrane region" description="Helical" evidence="8">
    <location>
        <begin position="464"/>
        <end position="484"/>
    </location>
</feature>
<organism evidence="10 11">
    <name type="scientific">Nakamurella flava</name>
    <dbReference type="NCBI Taxonomy" id="2576308"/>
    <lineage>
        <taxon>Bacteria</taxon>
        <taxon>Bacillati</taxon>
        <taxon>Actinomycetota</taxon>
        <taxon>Actinomycetes</taxon>
        <taxon>Nakamurellales</taxon>
        <taxon>Nakamurellaceae</taxon>
        <taxon>Nakamurella</taxon>
    </lineage>
</organism>
<reference evidence="10 11" key="1">
    <citation type="submission" date="2019-05" db="EMBL/GenBank/DDBJ databases">
        <title>Nakamurella sp. N5BH11, whole genome shotgun sequence.</title>
        <authorList>
            <person name="Tuo L."/>
        </authorList>
    </citation>
    <scope>NUCLEOTIDE SEQUENCE [LARGE SCALE GENOMIC DNA]</scope>
    <source>
        <strain evidence="10 11">N5BH11</strain>
    </source>
</reference>
<dbReference type="GO" id="GO:0015990">
    <property type="term" value="P:electron transport coupled proton transport"/>
    <property type="evidence" value="ECO:0007669"/>
    <property type="project" value="TreeGrafter"/>
</dbReference>
<dbReference type="EMBL" id="SZZH01000003">
    <property type="protein sequence ID" value="TKV58608.1"/>
    <property type="molecule type" value="Genomic_DNA"/>
</dbReference>
<dbReference type="GO" id="GO:0012505">
    <property type="term" value="C:endomembrane system"/>
    <property type="evidence" value="ECO:0007669"/>
    <property type="project" value="UniProtKB-SubCell"/>
</dbReference>
<evidence type="ECO:0000313" key="10">
    <source>
        <dbReference type="EMBL" id="TKV58608.1"/>
    </source>
</evidence>
<evidence type="ECO:0000256" key="6">
    <source>
        <dbReference type="RuleBase" id="RU000320"/>
    </source>
</evidence>
<evidence type="ECO:0000256" key="3">
    <source>
        <dbReference type="ARBA" id="ARBA00022692"/>
    </source>
</evidence>
<dbReference type="Proteomes" id="UP000306985">
    <property type="component" value="Unassembled WGS sequence"/>
</dbReference>
<feature type="transmembrane region" description="Helical" evidence="8">
    <location>
        <begin position="32"/>
        <end position="54"/>
    </location>
</feature>
<feature type="transmembrane region" description="Helical" evidence="8">
    <location>
        <begin position="66"/>
        <end position="86"/>
    </location>
</feature>
<feature type="transmembrane region" description="Helical" evidence="8">
    <location>
        <begin position="420"/>
        <end position="444"/>
    </location>
</feature>